<evidence type="ECO:0000313" key="2">
    <source>
        <dbReference type="EMBL" id="QNT06251.1"/>
    </source>
</evidence>
<keyword evidence="1" id="KW-0472">Membrane</keyword>
<protein>
    <submittedName>
        <fullName evidence="2">Uncharacterized protein</fullName>
    </submittedName>
</protein>
<dbReference type="Proteomes" id="UP000516370">
    <property type="component" value="Chromosome"/>
</dbReference>
<feature type="transmembrane region" description="Helical" evidence="1">
    <location>
        <begin position="7"/>
        <end position="26"/>
    </location>
</feature>
<keyword evidence="1" id="KW-1133">Transmembrane helix</keyword>
<accession>A0A7H1J6Y5</accession>
<reference evidence="2 3" key="1">
    <citation type="submission" date="2020-09" db="EMBL/GenBank/DDBJ databases">
        <title>Complete genome sequence of an Arctic sea ice bacterium Marinomonas arctica BSI20414.</title>
        <authorList>
            <person name="Liao L."/>
            <person name="Chen B."/>
        </authorList>
    </citation>
    <scope>NUCLEOTIDE SEQUENCE [LARGE SCALE GENOMIC DNA]</scope>
    <source>
        <strain evidence="2 3">BSI20414</strain>
    </source>
</reference>
<name>A0A7H1J6Y5_9GAMM</name>
<evidence type="ECO:0000313" key="3">
    <source>
        <dbReference type="Proteomes" id="UP000516370"/>
    </source>
</evidence>
<sequence length="118" mass="13427">MNAKKVGLYIILIGSVISILFPPYTFRGHEGYNLIFGKVKEIGFLVSRETSVFNIIDYKTLIFQLLIIITIGLFFYYGTPAKTKPIKNIEDDFCEVKKIISIEENLSKKKSSALDIDI</sequence>
<organism evidence="2 3">
    <name type="scientific">Marinomonas arctica</name>
    <dbReference type="NCBI Taxonomy" id="383750"/>
    <lineage>
        <taxon>Bacteria</taxon>
        <taxon>Pseudomonadati</taxon>
        <taxon>Pseudomonadota</taxon>
        <taxon>Gammaproteobacteria</taxon>
        <taxon>Oceanospirillales</taxon>
        <taxon>Oceanospirillaceae</taxon>
        <taxon>Marinomonas</taxon>
    </lineage>
</organism>
<gene>
    <name evidence="2" type="ORF">IBG28_00875</name>
</gene>
<dbReference type="AlphaFoldDB" id="A0A7H1J6Y5"/>
<proteinExistence type="predicted"/>
<evidence type="ECO:0000256" key="1">
    <source>
        <dbReference type="SAM" id="Phobius"/>
    </source>
</evidence>
<dbReference type="EMBL" id="CP061081">
    <property type="protein sequence ID" value="QNT06251.1"/>
    <property type="molecule type" value="Genomic_DNA"/>
</dbReference>
<dbReference type="RefSeq" id="WP_111608530.1">
    <property type="nucleotide sequence ID" value="NZ_BMLJ01000008.1"/>
</dbReference>
<keyword evidence="1" id="KW-0812">Transmembrane</keyword>
<keyword evidence="3" id="KW-1185">Reference proteome</keyword>
<dbReference type="KEGG" id="mard:IBG28_00875"/>
<feature type="transmembrane region" description="Helical" evidence="1">
    <location>
        <begin position="61"/>
        <end position="78"/>
    </location>
</feature>